<reference evidence="2" key="1">
    <citation type="journal article" date="2012" name="Nat. Genet.">
        <title>Whole-genome sequence of Schistosoma haematobium.</title>
        <authorList>
            <person name="Young N.D."/>
            <person name="Jex A.R."/>
            <person name="Li B."/>
            <person name="Liu S."/>
            <person name="Yang L."/>
            <person name="Xiong Z."/>
            <person name="Li Y."/>
            <person name="Cantacessi C."/>
            <person name="Hall R.S."/>
            <person name="Xu X."/>
            <person name="Chen F."/>
            <person name="Wu X."/>
            <person name="Zerlotini A."/>
            <person name="Oliveira G."/>
            <person name="Hofmann A."/>
            <person name="Zhang G."/>
            <person name="Fang X."/>
            <person name="Kang Y."/>
            <person name="Campbell B.E."/>
            <person name="Loukas A."/>
            <person name="Ranganathan S."/>
            <person name="Rollinson D."/>
            <person name="Rinaldi G."/>
            <person name="Brindley P.J."/>
            <person name="Yang H."/>
            <person name="Wang J."/>
            <person name="Wang J."/>
            <person name="Gasser R.B."/>
        </authorList>
    </citation>
    <scope>NUCLEOTIDE SEQUENCE [LARGE SCALE GENOMIC DNA]</scope>
</reference>
<organism evidence="2">
    <name type="scientific">Schistosoma haematobium</name>
    <name type="common">Blood fluke</name>
    <dbReference type="NCBI Taxonomy" id="6185"/>
    <lineage>
        <taxon>Eukaryota</taxon>
        <taxon>Metazoa</taxon>
        <taxon>Spiralia</taxon>
        <taxon>Lophotrochozoa</taxon>
        <taxon>Platyhelminthes</taxon>
        <taxon>Trematoda</taxon>
        <taxon>Digenea</taxon>
        <taxon>Strigeidida</taxon>
        <taxon>Schistosomatoidea</taxon>
        <taxon>Schistosomatidae</taxon>
        <taxon>Schistosoma</taxon>
    </lineage>
</organism>
<protein>
    <recommendedName>
        <fullName evidence="4">Aldehyde dehydrogenase domain-containing protein</fullName>
    </recommendedName>
</protein>
<evidence type="ECO:0008006" key="4">
    <source>
        <dbReference type="Google" id="ProtNLM"/>
    </source>
</evidence>
<evidence type="ECO:0000313" key="3">
    <source>
        <dbReference type="Proteomes" id="UP000471633"/>
    </source>
</evidence>
<name>A0A095AUI0_SCHHA</name>
<dbReference type="EMBL" id="KL250976">
    <property type="protein sequence ID" value="KGB38146.1"/>
    <property type="molecule type" value="Genomic_DNA"/>
</dbReference>
<sequence>MSRRFTPFSKLPSFCSKMSSDDTFKNRSQNILPYVDGVFIEPGVKESIDKIQVGSLDLSVFSCQSMNPKVIKLAESFECDSKSLESFLKRLVSSLEVKMTLLLESIFASLEFESSDFFSEVIREVIKKMQEFTQFPSTDEDYFYYPEHVIEKDDCDFIFHFTFILRYLCCPAYRGKFHGLVVTCKSLRLMVPLTILTRIIHESVPPNKLFSFLPIFCKSTESYCNGRSIAMIYQSSDIDSAARYCVSSLKNALGTGIGHSPVILVEESIYKRFIGRMESLINLNTSAEELESYEKSEYPPFCTDYIHEVISYADSVGAKILRYNQKIPHSPIIVYDITPSSVKVNRRSGPVAFVLCFRTVKESVSLLTYFIDHLNSHKPNRVNPTSYECAINIWQTDSNIIWQLFQMLLLSGVDNVFVNASSRQLAATMYTRLFEVNGSSCFPSEVSKTNNNGTLYKTLSTVISTARAAQVSSMTKGYELIQSEVSKDETLAGVLPKEDVFKYFMRYTSKFLGGPGKLFLTGKRQDTLLIPVAHLCIKPTGPIVLVIDCKLLSEPKNCTFVLKLVFFILFAGNAVVLLLTNNELIDEKNNFLDNVKTIQKRLSVTSLISVHVCTCPITELNSILSHLCEPFTVLNMDCVDVFTKDLPNHISNLFCLSKPITLYWSTGCNVFS</sequence>
<dbReference type="Proteomes" id="UP000471633">
    <property type="component" value="Unassembled WGS sequence"/>
</dbReference>
<proteinExistence type="predicted"/>
<gene>
    <name evidence="1" type="ORF">MS3_00008196</name>
    <name evidence="2" type="ORF">MS3_06514</name>
</gene>
<dbReference type="EMBL" id="AMPZ03000005">
    <property type="protein sequence ID" value="KAH9583942.1"/>
    <property type="molecule type" value="Genomic_DNA"/>
</dbReference>
<dbReference type="CTD" id="24593902"/>
<dbReference type="Gene3D" id="3.40.309.10">
    <property type="entry name" value="Aldehyde Dehydrogenase, Chain A, domain 2"/>
    <property type="match status" value="1"/>
</dbReference>
<dbReference type="SUPFAM" id="SSF53720">
    <property type="entry name" value="ALDH-like"/>
    <property type="match status" value="1"/>
</dbReference>
<reference evidence="1" key="3">
    <citation type="submission" date="2021-06" db="EMBL/GenBank/DDBJ databases">
        <title>Chromosome-level genome assembly for S. haematobium.</title>
        <authorList>
            <person name="Stroehlein A.J."/>
        </authorList>
    </citation>
    <scope>NUCLEOTIDE SEQUENCE</scope>
</reference>
<reference evidence="1" key="2">
    <citation type="journal article" date="2019" name="Gigascience">
        <title>High-quality Schistosoma haematobium genome achieved by single-molecule and long-range sequencing.</title>
        <authorList>
            <person name="Stroehlein A.J."/>
            <person name="Korhonen P.K."/>
            <person name="Chong T.M."/>
            <person name="Lim Y.L."/>
            <person name="Chan K.G."/>
            <person name="Webster B."/>
            <person name="Rollinson D."/>
            <person name="Brindley P.J."/>
            <person name="Gasser R.B."/>
            <person name="Young N.D."/>
        </authorList>
    </citation>
    <scope>NUCLEOTIDE SEQUENCE</scope>
</reference>
<dbReference type="GO" id="GO:0016620">
    <property type="term" value="F:oxidoreductase activity, acting on the aldehyde or oxo group of donors, NAD or NADP as acceptor"/>
    <property type="evidence" value="ECO:0007669"/>
    <property type="project" value="InterPro"/>
</dbReference>
<dbReference type="InterPro" id="IPR009961">
    <property type="entry name" value="DUF1487"/>
</dbReference>
<accession>A0A095AUI0</accession>
<keyword evidence="3" id="KW-1185">Reference proteome</keyword>
<dbReference type="GeneID" id="24593902"/>
<evidence type="ECO:0000313" key="1">
    <source>
        <dbReference type="EMBL" id="KAH9583942.1"/>
    </source>
</evidence>
<dbReference type="AlphaFoldDB" id="A0A095AUI0"/>
<dbReference type="RefSeq" id="XP_012797907.1">
    <property type="nucleotide sequence ID" value="XM_012942453.2"/>
</dbReference>
<dbReference type="Pfam" id="PF07368">
    <property type="entry name" value="DUF1487"/>
    <property type="match status" value="1"/>
</dbReference>
<dbReference type="InterPro" id="IPR016161">
    <property type="entry name" value="Ald_DH/histidinol_DH"/>
</dbReference>
<dbReference type="InterPro" id="IPR016163">
    <property type="entry name" value="Ald_DH_C"/>
</dbReference>
<dbReference type="KEGG" id="shx:MS3_00008196"/>
<evidence type="ECO:0000313" key="2">
    <source>
        <dbReference type="EMBL" id="KGB38146.1"/>
    </source>
</evidence>
<reference evidence="1" key="4">
    <citation type="journal article" date="2022" name="PLoS Pathog.">
        <title>Chromosome-level genome of Schistosoma haematobium underpins genome-wide explorations of molecular variation.</title>
        <authorList>
            <person name="Stroehlein A.J."/>
            <person name="Korhonen P.K."/>
            <person name="Lee V.V."/>
            <person name="Ralph S.A."/>
            <person name="Mentink-Kane M."/>
            <person name="You H."/>
            <person name="McManus D.P."/>
            <person name="Tchuente L.T."/>
            <person name="Stothard J.R."/>
            <person name="Kaur P."/>
            <person name="Dudchenko O."/>
            <person name="Aiden E.L."/>
            <person name="Yang B."/>
            <person name="Yang H."/>
            <person name="Emery A.M."/>
            <person name="Webster B.L."/>
            <person name="Brindley P.J."/>
            <person name="Rollinson D."/>
            <person name="Chang B.C.H."/>
            <person name="Gasser R.B."/>
            <person name="Young N.D."/>
        </authorList>
    </citation>
    <scope>NUCLEOTIDE SEQUENCE</scope>
</reference>